<dbReference type="AlphaFoldDB" id="W9AE28"/>
<evidence type="ECO:0000256" key="2">
    <source>
        <dbReference type="ARBA" id="ARBA00006479"/>
    </source>
</evidence>
<organism evidence="4 5">
    <name type="scientific">Oceanobacillus picturae</name>
    <dbReference type="NCBI Taxonomy" id="171693"/>
    <lineage>
        <taxon>Bacteria</taxon>
        <taxon>Bacillati</taxon>
        <taxon>Bacillota</taxon>
        <taxon>Bacilli</taxon>
        <taxon>Bacillales</taxon>
        <taxon>Bacillaceae</taxon>
        <taxon>Oceanobacillus</taxon>
    </lineage>
</organism>
<dbReference type="GO" id="GO:0042732">
    <property type="term" value="P:D-xylose metabolic process"/>
    <property type="evidence" value="ECO:0007669"/>
    <property type="project" value="UniProtKB-KW"/>
</dbReference>
<dbReference type="CDD" id="cd24076">
    <property type="entry name" value="ASKHA_ATPase_ROK_BsXylR-like"/>
    <property type="match status" value="1"/>
</dbReference>
<dbReference type="InterPro" id="IPR043129">
    <property type="entry name" value="ATPase_NBD"/>
</dbReference>
<dbReference type="Pfam" id="PF13412">
    <property type="entry name" value="HTH_24"/>
    <property type="match status" value="1"/>
</dbReference>
<dbReference type="SUPFAM" id="SSF53067">
    <property type="entry name" value="Actin-like ATPase domain"/>
    <property type="match status" value="1"/>
</dbReference>
<evidence type="ECO:0000256" key="3">
    <source>
        <dbReference type="ARBA" id="ARBA00022629"/>
    </source>
</evidence>
<reference evidence="4" key="1">
    <citation type="submission" date="2014-03" db="EMBL/GenBank/DDBJ databases">
        <title>Draft genome sequencing of Oceanobacillus picturae strain S1 isolated from human gut.</title>
        <authorList>
            <person name="Croce O."/>
            <person name="Lagier J.C."/>
            <person name="Raoult D."/>
        </authorList>
    </citation>
    <scope>NUCLEOTIDE SEQUENCE [LARGE SCALE GENOMIC DNA]</scope>
    <source>
        <strain evidence="4">S1</strain>
    </source>
</reference>
<dbReference type="Gene3D" id="1.10.10.10">
    <property type="entry name" value="Winged helix-like DNA-binding domain superfamily/Winged helix DNA-binding domain"/>
    <property type="match status" value="1"/>
</dbReference>
<keyword evidence="3" id="KW-0859">Xylose metabolism</keyword>
<dbReference type="PANTHER" id="PTHR18964">
    <property type="entry name" value="ROK (REPRESSOR, ORF, KINASE) FAMILY"/>
    <property type="match status" value="1"/>
</dbReference>
<name>W9AE28_9BACI</name>
<dbReference type="SUPFAM" id="SSF46785">
    <property type="entry name" value="Winged helix' DNA-binding domain"/>
    <property type="match status" value="1"/>
</dbReference>
<dbReference type="STRING" id="171693.BN988_02246"/>
<proteinExistence type="inferred from homology"/>
<evidence type="ECO:0000313" key="5">
    <source>
        <dbReference type="Proteomes" id="UP000028863"/>
    </source>
</evidence>
<evidence type="ECO:0000313" key="4">
    <source>
        <dbReference type="EMBL" id="CDO03728.1"/>
    </source>
</evidence>
<keyword evidence="5" id="KW-1185">Reference proteome</keyword>
<dbReference type="RefSeq" id="WP_036576070.1">
    <property type="nucleotide sequence ID" value="NZ_CABLBW010000001.1"/>
</dbReference>
<dbReference type="Pfam" id="PF00480">
    <property type="entry name" value="ROK"/>
    <property type="match status" value="1"/>
</dbReference>
<dbReference type="PROSITE" id="PS01125">
    <property type="entry name" value="ROK"/>
    <property type="match status" value="1"/>
</dbReference>
<gene>
    <name evidence="4" type="primary">nagC_2</name>
    <name evidence="4" type="ORF">BN988_02246</name>
</gene>
<dbReference type="InterPro" id="IPR036388">
    <property type="entry name" value="WH-like_DNA-bd_sf"/>
</dbReference>
<accession>W9AE28</accession>
<dbReference type="EMBL" id="CCAX010000001">
    <property type="protein sequence ID" value="CDO03728.1"/>
    <property type="molecule type" value="Genomic_DNA"/>
</dbReference>
<keyword evidence="3" id="KW-0119">Carbohydrate metabolism</keyword>
<dbReference type="Proteomes" id="UP000028863">
    <property type="component" value="Unassembled WGS sequence"/>
</dbReference>
<dbReference type="PANTHER" id="PTHR18964:SF149">
    <property type="entry name" value="BIFUNCTIONAL UDP-N-ACETYLGLUCOSAMINE 2-EPIMERASE_N-ACETYLMANNOSAMINE KINASE"/>
    <property type="match status" value="1"/>
</dbReference>
<dbReference type="eggNOG" id="COG1940">
    <property type="taxonomic scope" value="Bacteria"/>
</dbReference>
<dbReference type="InterPro" id="IPR000600">
    <property type="entry name" value="ROK"/>
</dbReference>
<dbReference type="InterPro" id="IPR049874">
    <property type="entry name" value="ROK_cs"/>
</dbReference>
<comment type="function">
    <text evidence="1">Transcriptional repressor of xylose-utilizing enzymes.</text>
</comment>
<comment type="caution">
    <text evidence="4">The sequence shown here is derived from an EMBL/GenBank/DDBJ whole genome shotgun (WGS) entry which is preliminary data.</text>
</comment>
<dbReference type="Gene3D" id="3.30.420.40">
    <property type="match status" value="2"/>
</dbReference>
<evidence type="ECO:0000256" key="1">
    <source>
        <dbReference type="ARBA" id="ARBA00002486"/>
    </source>
</evidence>
<sequence>MQRGTFQLMKSVNKSIILNKVRTSEPISRAQIAKETKLTPPTVSSIVKELLEEGIIRESSLGESQGGRKPTMLHINLDAFYVIGVDAGPQRVTSILTDLAGNIIHRADKQLFTPITNEQFMKILKDAIRETIEASNREKREMVGIGVAMHGVVNVETGTSLIAPNLNLKNIPIKEELEKEFELDIKVENDARAMALGESWFGGHASASMVAVNIGHGVGAGLVINEKLYHGVRDIAGEIGHMTIDLHGPTCTCGNTGCLQAFVSGPAIAARSHKEGLTGEDIAKQAKSGDKEATALLEETGKLIGIGLVNLIHLVNPEKIVLGGGVMKSEKFILPAIKETISSRGLTQDAKETNVSVTKLGAHATLLGAVALLLVELFDPVG</sequence>
<protein>
    <submittedName>
        <fullName evidence="4">N-acetylglucosamine repressor</fullName>
    </submittedName>
</protein>
<reference evidence="4" key="2">
    <citation type="submission" date="2014-03" db="EMBL/GenBank/DDBJ databases">
        <authorList>
            <person name="Urmite Genomes"/>
        </authorList>
    </citation>
    <scope>NUCLEOTIDE SEQUENCE</scope>
    <source>
        <strain evidence="4">S1</strain>
    </source>
</reference>
<comment type="similarity">
    <text evidence="2">Belongs to the ROK (NagC/XylR) family.</text>
</comment>
<dbReference type="InterPro" id="IPR036390">
    <property type="entry name" value="WH_DNA-bd_sf"/>
</dbReference>